<organism evidence="1">
    <name type="scientific">anaerobic digester metagenome</name>
    <dbReference type="NCBI Taxonomy" id="1263854"/>
    <lineage>
        <taxon>unclassified sequences</taxon>
        <taxon>metagenomes</taxon>
        <taxon>ecological metagenomes</taxon>
    </lineage>
</organism>
<protein>
    <submittedName>
        <fullName evidence="1">Uncharacterized protein</fullName>
    </submittedName>
</protein>
<accession>A0A485M2Y7</accession>
<proteinExistence type="predicted"/>
<name>A0A485M2Y7_9ZZZZ</name>
<gene>
    <name evidence="1" type="ORF">SCFA_2870005</name>
</gene>
<dbReference type="EMBL" id="CAADRN010000209">
    <property type="protein sequence ID" value="VFU15143.1"/>
    <property type="molecule type" value="Genomic_DNA"/>
</dbReference>
<evidence type="ECO:0000313" key="1">
    <source>
        <dbReference type="EMBL" id="VFU15143.1"/>
    </source>
</evidence>
<reference evidence="1" key="1">
    <citation type="submission" date="2019-03" db="EMBL/GenBank/DDBJ databases">
        <authorList>
            <person name="Hao L."/>
        </authorList>
    </citation>
    <scope>NUCLEOTIDE SEQUENCE</scope>
</reference>
<dbReference type="AlphaFoldDB" id="A0A485M2Y7"/>
<sequence length="160" mass="18548">MRRFIMEASNCLEEDLRVWQDAGFQIAEPGLKQDPRQRPDLVILRHWPEQGQLAWTEIKHLFPRVLIIISEQEILFPEEVSTIYNRYCFVGKSGLVFSIGSTLEGKIEEPDWEAYRFGDQPTRTEENKAVAGTLYRYLLLDVFRETAEWCGHMSSVVGPA</sequence>